<reference evidence="3" key="1">
    <citation type="journal article" date="2019" name="Int. J. Syst. Evol. Microbiol.">
        <title>The Global Catalogue of Microorganisms (GCM) 10K type strain sequencing project: providing services to taxonomists for standard genome sequencing and annotation.</title>
        <authorList>
            <consortium name="The Broad Institute Genomics Platform"/>
            <consortium name="The Broad Institute Genome Sequencing Center for Infectious Disease"/>
            <person name="Wu L."/>
            <person name="Ma J."/>
        </authorList>
    </citation>
    <scope>NUCLEOTIDE SEQUENCE [LARGE SCALE GENOMIC DNA]</scope>
    <source>
        <strain evidence="3">KCTC 32239</strain>
    </source>
</reference>
<comment type="caution">
    <text evidence="2">The sequence shown here is derived from an EMBL/GenBank/DDBJ whole genome shotgun (WGS) entry which is preliminary data.</text>
</comment>
<evidence type="ECO:0000256" key="1">
    <source>
        <dbReference type="SAM" id="MobiDB-lite"/>
    </source>
</evidence>
<sequence length="83" mass="9462">MVYIRPSAPVVTPTVVKPVNESAHQPDEQSMAADAIVNEYIAKPFVERRKQQDDRRQQRKDAMLETRAGRDRRKSNPSISVSI</sequence>
<keyword evidence="3" id="KW-1185">Reference proteome</keyword>
<organism evidence="2 3">
    <name type="scientific">Cellvibrio zantedeschiae</name>
    <dbReference type="NCBI Taxonomy" id="1237077"/>
    <lineage>
        <taxon>Bacteria</taxon>
        <taxon>Pseudomonadati</taxon>
        <taxon>Pseudomonadota</taxon>
        <taxon>Gammaproteobacteria</taxon>
        <taxon>Cellvibrionales</taxon>
        <taxon>Cellvibrionaceae</taxon>
        <taxon>Cellvibrio</taxon>
    </lineage>
</organism>
<proteinExistence type="predicted"/>
<evidence type="ECO:0000313" key="2">
    <source>
        <dbReference type="EMBL" id="GGY64186.1"/>
    </source>
</evidence>
<evidence type="ECO:0000313" key="3">
    <source>
        <dbReference type="Proteomes" id="UP000619761"/>
    </source>
</evidence>
<dbReference type="RefSeq" id="WP_189415783.1">
    <property type="nucleotide sequence ID" value="NZ_BMYZ01000001.1"/>
</dbReference>
<accession>A0ABQ3AU89</accession>
<dbReference type="Proteomes" id="UP000619761">
    <property type="component" value="Unassembled WGS sequence"/>
</dbReference>
<protein>
    <submittedName>
        <fullName evidence="2">Uncharacterized protein</fullName>
    </submittedName>
</protein>
<feature type="compositionally biased region" description="Basic and acidic residues" evidence="1">
    <location>
        <begin position="47"/>
        <end position="69"/>
    </location>
</feature>
<gene>
    <name evidence="2" type="ORF">GCM10011613_04920</name>
</gene>
<dbReference type="EMBL" id="BMYZ01000001">
    <property type="protein sequence ID" value="GGY64186.1"/>
    <property type="molecule type" value="Genomic_DNA"/>
</dbReference>
<name>A0ABQ3AU89_9GAMM</name>
<feature type="region of interest" description="Disordered" evidence="1">
    <location>
        <begin position="47"/>
        <end position="83"/>
    </location>
</feature>